<name>A0ABM0M991_SACKO</name>
<reference evidence="14" key="1">
    <citation type="submission" date="2025-08" db="UniProtKB">
        <authorList>
            <consortium name="RefSeq"/>
        </authorList>
    </citation>
    <scope>IDENTIFICATION</scope>
    <source>
        <tissue evidence="14">Testes</tissue>
    </source>
</reference>
<keyword evidence="7" id="KW-0378">Hydrolase</keyword>
<evidence type="ECO:0000313" key="14">
    <source>
        <dbReference type="RefSeq" id="XP_006816582.1"/>
    </source>
</evidence>
<dbReference type="Proteomes" id="UP000694865">
    <property type="component" value="Unplaced"/>
</dbReference>
<evidence type="ECO:0000259" key="12">
    <source>
        <dbReference type="SMART" id="SM00642"/>
    </source>
</evidence>
<keyword evidence="5" id="KW-0479">Metal-binding</keyword>
<dbReference type="RefSeq" id="XP_006816582.1">
    <property type="nucleotide sequence ID" value="XM_006816519.1"/>
</dbReference>
<accession>A0ABM0M991</accession>
<comment type="similarity">
    <text evidence="3">Belongs to the glycosyl hydrolase 13 family.</text>
</comment>
<evidence type="ECO:0000313" key="13">
    <source>
        <dbReference type="Proteomes" id="UP000694865"/>
    </source>
</evidence>
<dbReference type="EC" id="3.2.1.1" evidence="4"/>
<evidence type="ECO:0000256" key="6">
    <source>
        <dbReference type="ARBA" id="ARBA00022729"/>
    </source>
</evidence>
<evidence type="ECO:0000256" key="4">
    <source>
        <dbReference type="ARBA" id="ARBA00012595"/>
    </source>
</evidence>
<gene>
    <name evidence="14" type="primary">LOC102801712</name>
</gene>
<comment type="cofactor">
    <cofactor evidence="2">
        <name>Ca(2+)</name>
        <dbReference type="ChEBI" id="CHEBI:29108"/>
    </cofactor>
</comment>
<dbReference type="InterPro" id="IPR006047">
    <property type="entry name" value="GH13_cat_dom"/>
</dbReference>
<evidence type="ECO:0000256" key="11">
    <source>
        <dbReference type="SAM" id="SignalP"/>
    </source>
</evidence>
<keyword evidence="9" id="KW-0119">Carbohydrate metabolism</keyword>
<keyword evidence="6 11" id="KW-0732">Signal</keyword>
<evidence type="ECO:0000256" key="9">
    <source>
        <dbReference type="ARBA" id="ARBA00023277"/>
    </source>
</evidence>
<feature type="signal peptide" evidence="11">
    <location>
        <begin position="1"/>
        <end position="23"/>
    </location>
</feature>
<organism evidence="13 14">
    <name type="scientific">Saccoglossus kowalevskii</name>
    <name type="common">Acorn worm</name>
    <dbReference type="NCBI Taxonomy" id="10224"/>
    <lineage>
        <taxon>Eukaryota</taxon>
        <taxon>Metazoa</taxon>
        <taxon>Hemichordata</taxon>
        <taxon>Enteropneusta</taxon>
        <taxon>Harrimaniidae</taxon>
        <taxon>Saccoglossus</taxon>
    </lineage>
</organism>
<dbReference type="PANTHER" id="PTHR10357:SF215">
    <property type="entry name" value="ALPHA-AMYLASE 1"/>
    <property type="match status" value="1"/>
</dbReference>
<keyword evidence="8" id="KW-0106">Calcium</keyword>
<evidence type="ECO:0000256" key="10">
    <source>
        <dbReference type="ARBA" id="ARBA00023295"/>
    </source>
</evidence>
<evidence type="ECO:0000256" key="5">
    <source>
        <dbReference type="ARBA" id="ARBA00022723"/>
    </source>
</evidence>
<dbReference type="SUPFAM" id="SSF51445">
    <property type="entry name" value="(Trans)glycosidases"/>
    <property type="match status" value="1"/>
</dbReference>
<keyword evidence="13" id="KW-1185">Reference proteome</keyword>
<dbReference type="InterPro" id="IPR017853">
    <property type="entry name" value="GH"/>
</dbReference>
<dbReference type="Gene3D" id="3.20.20.80">
    <property type="entry name" value="Glycosidases"/>
    <property type="match status" value="1"/>
</dbReference>
<dbReference type="PIRSF" id="PIRSF001024">
    <property type="entry name" value="Alph-amyl_fung"/>
    <property type="match status" value="1"/>
</dbReference>
<dbReference type="SMART" id="SM00642">
    <property type="entry name" value="Aamy"/>
    <property type="match status" value="1"/>
</dbReference>
<dbReference type="Pfam" id="PF00128">
    <property type="entry name" value="Alpha-amylase"/>
    <property type="match status" value="1"/>
</dbReference>
<sequence>MKYKVAFTRRLLLLFICFNVVLGKTPQEWKSRVVYQILTDRFAHTDKSPDEDCQELYEYCGGTFKGIENNLDYINGLGANAIWISPFAENTELGFHGYWSKNIYETNPHFGSKQDLKDLIAACHSRDVWVMADLVLNHMGYPDGCHWSGCPIDNANNFTEFVPFNDEADYHTYCDIDWSNEQQENVEMCRLAYLPDLNQTVATVRETLLNWVRDLNTEYGFDGYRLDFVKGISKDFWAEVDEASDSFTLGEASDWRTDFVASYQGSLDSLLSFPMYYTLEDVFQTSPLGKLTQIHDQLLREADEYQDTSVLGGFLDNHDRKRFLANNGNSATLRSALAYLLMAKWIPIIYYGTEVGFDGGNDPQNRESLWPHYDTSHELYQFIADVNTFSRSLGQNFIDSDQTETTYDDEFYSFTRLDVSSMV</sequence>
<evidence type="ECO:0000256" key="2">
    <source>
        <dbReference type="ARBA" id="ARBA00001913"/>
    </source>
</evidence>
<dbReference type="InterPro" id="IPR013777">
    <property type="entry name" value="A-amylase-like"/>
</dbReference>
<evidence type="ECO:0000256" key="8">
    <source>
        <dbReference type="ARBA" id="ARBA00022837"/>
    </source>
</evidence>
<feature type="domain" description="Glycosyl hydrolase family 13 catalytic" evidence="12">
    <location>
        <begin position="36"/>
        <end position="390"/>
    </location>
</feature>
<feature type="chain" id="PRO_5046613539" description="alpha-amylase" evidence="11">
    <location>
        <begin position="24"/>
        <end position="423"/>
    </location>
</feature>
<dbReference type="PANTHER" id="PTHR10357">
    <property type="entry name" value="ALPHA-AMYLASE FAMILY MEMBER"/>
    <property type="match status" value="1"/>
</dbReference>
<evidence type="ECO:0000256" key="3">
    <source>
        <dbReference type="ARBA" id="ARBA00008061"/>
    </source>
</evidence>
<evidence type="ECO:0000256" key="1">
    <source>
        <dbReference type="ARBA" id="ARBA00000548"/>
    </source>
</evidence>
<dbReference type="GeneID" id="102801712"/>
<protein>
    <recommendedName>
        <fullName evidence="4">alpha-amylase</fullName>
        <ecNumber evidence="4">3.2.1.1</ecNumber>
    </recommendedName>
</protein>
<keyword evidence="10" id="KW-0326">Glycosidase</keyword>
<evidence type="ECO:0000256" key="7">
    <source>
        <dbReference type="ARBA" id="ARBA00022801"/>
    </source>
</evidence>
<comment type="catalytic activity">
    <reaction evidence="1">
        <text>Endohydrolysis of (1-&gt;4)-alpha-D-glucosidic linkages in polysaccharides containing three or more (1-&gt;4)-alpha-linked D-glucose units.</text>
        <dbReference type="EC" id="3.2.1.1"/>
    </reaction>
</comment>
<proteinExistence type="inferred from homology"/>